<dbReference type="InterPro" id="IPR043472">
    <property type="entry name" value="Macro_dom-like"/>
</dbReference>
<accession>A0A1C4Z3N3</accession>
<evidence type="ECO:0000313" key="3">
    <source>
        <dbReference type="Proteomes" id="UP000198224"/>
    </source>
</evidence>
<dbReference type="AlphaFoldDB" id="A0A1C4Z3N3"/>
<dbReference type="InterPro" id="IPR012664">
    <property type="entry name" value="CHP02452"/>
</dbReference>
<dbReference type="PIRSF" id="PIRSF014899">
    <property type="entry name" value="UCP014899"/>
    <property type="match status" value="1"/>
</dbReference>
<dbReference type="SUPFAM" id="SSF52949">
    <property type="entry name" value="Macro domain-like"/>
    <property type="match status" value="1"/>
</dbReference>
<dbReference type="Proteomes" id="UP000198224">
    <property type="component" value="Chromosome I"/>
</dbReference>
<dbReference type="Gene3D" id="3.40.220.10">
    <property type="entry name" value="Leucine Aminopeptidase, subunit E, domain 1"/>
    <property type="match status" value="1"/>
</dbReference>
<dbReference type="Pfam" id="PF10021">
    <property type="entry name" value="PARG_cat_microb"/>
    <property type="match status" value="1"/>
</dbReference>
<dbReference type="NCBIfam" id="TIGR02452">
    <property type="entry name" value="TIGR02452 family protein"/>
    <property type="match status" value="1"/>
</dbReference>
<keyword evidence="3" id="KW-1185">Reference proteome</keyword>
<evidence type="ECO:0000313" key="2">
    <source>
        <dbReference type="EMBL" id="SCF27632.1"/>
    </source>
</evidence>
<gene>
    <name evidence="2" type="ORF">GA0070612_5739</name>
</gene>
<sequence length="274" mass="29062">MSGRLREIARQTVAIAGSGRYRNGSGAEVVIGDAVRAAIAGTRHHLPDEVLAVRDAKPGVGTVEVTHESTLQAAHRLGPEAACLVFASAKNPGGGFLGGAKAQEESIARASALYPCLLAAPEFYAFHREQGDLRYSDRVIYSPRVPVFRDDRGNLLDQSYPTSFLTAAAPNLGAIVRNQPTHATDVPAVLARRARRVLEVAATHGHRTVVLGAWGCGVFRNDPATVAGAFAEALQVVDRFDHVVFAIHDGLPGTPVYRTFVERFPGTAAASPPA</sequence>
<dbReference type="InterPro" id="IPR019261">
    <property type="entry name" value="PARG_cat_microbial"/>
</dbReference>
<evidence type="ECO:0000259" key="1">
    <source>
        <dbReference type="Pfam" id="PF10021"/>
    </source>
</evidence>
<name>A0A1C4Z3N3_9ACTN</name>
<proteinExistence type="predicted"/>
<reference evidence="3" key="1">
    <citation type="submission" date="2016-06" db="EMBL/GenBank/DDBJ databases">
        <authorList>
            <person name="Varghese N."/>
            <person name="Submissions Spin"/>
        </authorList>
    </citation>
    <scope>NUCLEOTIDE SEQUENCE [LARGE SCALE GENOMIC DNA]</scope>
    <source>
        <strain evidence="3">DSM 45160</strain>
    </source>
</reference>
<dbReference type="PANTHER" id="PTHR35596">
    <property type="entry name" value="DUF2263 DOMAIN-CONTAINING PROTEIN"/>
    <property type="match status" value="1"/>
</dbReference>
<organism evidence="2 3">
    <name type="scientific">Micromonospora chokoriensis</name>
    <dbReference type="NCBI Taxonomy" id="356851"/>
    <lineage>
        <taxon>Bacteria</taxon>
        <taxon>Bacillati</taxon>
        <taxon>Actinomycetota</taxon>
        <taxon>Actinomycetes</taxon>
        <taxon>Micromonosporales</taxon>
        <taxon>Micromonosporaceae</taxon>
        <taxon>Micromonospora</taxon>
    </lineage>
</organism>
<dbReference type="RefSeq" id="WP_088991825.1">
    <property type="nucleotide sequence ID" value="NZ_LT607409.1"/>
</dbReference>
<feature type="domain" description="Microbial-type PARG catalytic" evidence="1">
    <location>
        <begin position="9"/>
        <end position="150"/>
    </location>
</feature>
<dbReference type="PANTHER" id="PTHR35596:SF1">
    <property type="entry name" value="MICROBIAL-TYPE PARG CATALYTIC DOMAIN-CONTAINING PROTEIN"/>
    <property type="match status" value="1"/>
</dbReference>
<protein>
    <submittedName>
        <fullName evidence="2">TIGR02452 family protein</fullName>
    </submittedName>
</protein>
<dbReference type="EMBL" id="LT607409">
    <property type="protein sequence ID" value="SCF27632.1"/>
    <property type="molecule type" value="Genomic_DNA"/>
</dbReference>